<dbReference type="GO" id="GO:0043014">
    <property type="term" value="F:alpha-tubulin binding"/>
    <property type="evidence" value="ECO:0007669"/>
    <property type="project" value="TreeGrafter"/>
</dbReference>
<evidence type="ECO:0000256" key="3">
    <source>
        <dbReference type="ARBA" id="ARBA00022490"/>
    </source>
</evidence>
<sequence length="611" mass="70483">MPSSESLEKQKAVPMIFRRHGDTGPKTRGHALGEKKPASFYIHELQREGDVGTTTLDQSAACMTISKPFCPNFIANDKKVLRFGSYFLEAVHESNMENYRVRKCEVLYYLEDNTIQITEPKVENSGILQGNFVKRHRIPMPESDPHGNIQYFTFRHLSVGCELTFYGRTFHLISADPFTRQFLESQGVHVPSDEQTPRDAYTDLRKAHMSRETGQDPDANYGKKQYPMKDFMEATLGKFARPSDHLRRFLEHDRHVLRYFAIWDDTDKLYGIKHRYTIHFFLSDNTIEILESYDRNSGCDPFPKLLNRARLSKDPKKQASAAVCDEETEESLAKEAKNFYSWEDFSIGKYLHIYNRRILILDADDTTREWYTAHNMPLGKAIVVKEDVRQIPPFVPPPHNGIGSDEDSLQSCYHLMPKAPLKSIESLDTKEVLRFRASFETDKPEDIHRRFIISVTVSDESIQIMEPIQRNAGIVGGKFLERMRVKKKGSSTVYLGLLDFYVGAVVDMAGRTFVIYEMDDYSANYMERYPRKFPRSDKITVCRKVRDQLNVNQLKTQLTKCKTFLDPEELTSVLGSLVPDFAQHDAITIIRNYGNKEKMVIDQDSLLKLLG</sequence>
<dbReference type="PROSITE" id="PS51336">
    <property type="entry name" value="DM10"/>
    <property type="match status" value="3"/>
</dbReference>
<comment type="subcellular location">
    <subcellularLocation>
        <location evidence="1">Cell projection</location>
        <location evidence="1">Cilium</location>
    </subcellularLocation>
    <subcellularLocation>
        <location evidence="2">Cytoplasm</location>
        <location evidence="2">Cytoskeleton</location>
    </subcellularLocation>
</comment>
<dbReference type="Proteomes" id="UP001146120">
    <property type="component" value="Unassembled WGS sequence"/>
</dbReference>
<dbReference type="GO" id="GO:0000281">
    <property type="term" value="P:mitotic cytokinesis"/>
    <property type="evidence" value="ECO:0007669"/>
    <property type="project" value="TreeGrafter"/>
</dbReference>
<evidence type="ECO:0000313" key="8">
    <source>
        <dbReference type="EMBL" id="DBA00582.1"/>
    </source>
</evidence>
<feature type="domain" description="DM10" evidence="7">
    <location>
        <begin position="253"/>
        <end position="375"/>
    </location>
</feature>
<comment type="caution">
    <text evidence="8">The sequence shown here is derived from an EMBL/GenBank/DDBJ whole genome shotgun (WGS) entry which is preliminary data.</text>
</comment>
<feature type="domain" description="DM10" evidence="7">
    <location>
        <begin position="429"/>
        <end position="530"/>
    </location>
</feature>
<dbReference type="GO" id="GO:0007052">
    <property type="term" value="P:mitotic spindle organization"/>
    <property type="evidence" value="ECO:0007669"/>
    <property type="project" value="TreeGrafter"/>
</dbReference>
<dbReference type="EMBL" id="DAKRPA010000061">
    <property type="protein sequence ID" value="DBA00582.1"/>
    <property type="molecule type" value="Genomic_DNA"/>
</dbReference>
<dbReference type="InterPro" id="IPR040193">
    <property type="entry name" value="EFHC1/EFHC2/EFHB"/>
</dbReference>
<evidence type="ECO:0000256" key="6">
    <source>
        <dbReference type="ARBA" id="ARBA00023273"/>
    </source>
</evidence>
<proteinExistence type="predicted"/>
<dbReference type="AlphaFoldDB" id="A0AAV2Z562"/>
<dbReference type="PANTHER" id="PTHR12086">
    <property type="entry name" value="EF-HAND DOMAIN C-TERMINAL CONTAINING PROTEIN"/>
    <property type="match status" value="1"/>
</dbReference>
<evidence type="ECO:0000256" key="4">
    <source>
        <dbReference type="ARBA" id="ARBA00022737"/>
    </source>
</evidence>
<dbReference type="GO" id="GO:0072686">
    <property type="term" value="C:mitotic spindle"/>
    <property type="evidence" value="ECO:0007669"/>
    <property type="project" value="TreeGrafter"/>
</dbReference>
<evidence type="ECO:0000259" key="7">
    <source>
        <dbReference type="PROSITE" id="PS51336"/>
    </source>
</evidence>
<reference evidence="8" key="2">
    <citation type="journal article" date="2023" name="Microbiol Resour">
        <title>Decontamination and Annotation of the Draft Genome Sequence of the Oomycete Lagenidium giganteum ARSEF 373.</title>
        <authorList>
            <person name="Morgan W.R."/>
            <person name="Tartar A."/>
        </authorList>
    </citation>
    <scope>NUCLEOTIDE SEQUENCE</scope>
    <source>
        <strain evidence="8">ARSEF 373</strain>
    </source>
</reference>
<keyword evidence="5" id="KW-0206">Cytoskeleton</keyword>
<reference evidence="8" key="1">
    <citation type="submission" date="2022-11" db="EMBL/GenBank/DDBJ databases">
        <authorList>
            <person name="Morgan W.R."/>
            <person name="Tartar A."/>
        </authorList>
    </citation>
    <scope>NUCLEOTIDE SEQUENCE</scope>
    <source>
        <strain evidence="8">ARSEF 373</strain>
    </source>
</reference>
<protein>
    <recommendedName>
        <fullName evidence="7">DM10 domain-containing protein</fullName>
    </recommendedName>
</protein>
<organism evidence="8 9">
    <name type="scientific">Lagenidium giganteum</name>
    <dbReference type="NCBI Taxonomy" id="4803"/>
    <lineage>
        <taxon>Eukaryota</taxon>
        <taxon>Sar</taxon>
        <taxon>Stramenopiles</taxon>
        <taxon>Oomycota</taxon>
        <taxon>Peronosporomycetes</taxon>
        <taxon>Pythiales</taxon>
        <taxon>Pythiaceae</taxon>
    </lineage>
</organism>
<dbReference type="GO" id="GO:0060285">
    <property type="term" value="P:cilium-dependent cell motility"/>
    <property type="evidence" value="ECO:0007669"/>
    <property type="project" value="TreeGrafter"/>
</dbReference>
<keyword evidence="3" id="KW-0963">Cytoplasm</keyword>
<accession>A0AAV2Z562</accession>
<keyword evidence="4" id="KW-0677">Repeat</keyword>
<evidence type="ECO:0000313" key="9">
    <source>
        <dbReference type="Proteomes" id="UP001146120"/>
    </source>
</evidence>
<dbReference type="Pfam" id="PF06565">
    <property type="entry name" value="DM10_dom"/>
    <property type="match status" value="3"/>
</dbReference>
<name>A0AAV2Z562_9STRA</name>
<gene>
    <name evidence="8" type="ORF">N0F65_007711</name>
</gene>
<feature type="domain" description="DM10" evidence="7">
    <location>
        <begin position="77"/>
        <end position="187"/>
    </location>
</feature>
<dbReference type="FunFam" id="2.30.29.170:FF:000004">
    <property type="entry name" value="EF-hand domain containing 2"/>
    <property type="match status" value="1"/>
</dbReference>
<evidence type="ECO:0000256" key="1">
    <source>
        <dbReference type="ARBA" id="ARBA00004138"/>
    </source>
</evidence>
<keyword evidence="9" id="KW-1185">Reference proteome</keyword>
<dbReference type="PANTHER" id="PTHR12086:SF9">
    <property type="entry name" value="EF-HAND DOMAIN-CONTAINING PROTEIN 1"/>
    <property type="match status" value="1"/>
</dbReference>
<keyword evidence="6" id="KW-0966">Cell projection</keyword>
<dbReference type="Gene3D" id="2.30.29.170">
    <property type="match status" value="3"/>
</dbReference>
<dbReference type="InterPro" id="IPR006602">
    <property type="entry name" value="DM10_dom"/>
</dbReference>
<dbReference type="FunFam" id="2.30.29.170:FF:000002">
    <property type="entry name" value="EF-hand domain (C-terminal) containing 1"/>
    <property type="match status" value="1"/>
</dbReference>
<dbReference type="SMART" id="SM00676">
    <property type="entry name" value="DM10"/>
    <property type="match status" value="3"/>
</dbReference>
<evidence type="ECO:0000256" key="2">
    <source>
        <dbReference type="ARBA" id="ARBA00004245"/>
    </source>
</evidence>
<evidence type="ECO:0000256" key="5">
    <source>
        <dbReference type="ARBA" id="ARBA00023212"/>
    </source>
</evidence>
<dbReference type="GO" id="GO:0005930">
    <property type="term" value="C:axoneme"/>
    <property type="evidence" value="ECO:0007669"/>
    <property type="project" value="TreeGrafter"/>
</dbReference>